<gene>
    <name evidence="2" type="ORF">NDU88_004029</name>
</gene>
<dbReference type="EMBL" id="JANPWB010000012">
    <property type="protein sequence ID" value="KAJ1115807.1"/>
    <property type="molecule type" value="Genomic_DNA"/>
</dbReference>
<reference evidence="2" key="1">
    <citation type="journal article" date="2022" name="bioRxiv">
        <title>Sequencing and chromosome-scale assembly of the giantPleurodeles waltlgenome.</title>
        <authorList>
            <person name="Brown T."/>
            <person name="Elewa A."/>
            <person name="Iarovenko S."/>
            <person name="Subramanian E."/>
            <person name="Araus A.J."/>
            <person name="Petzold A."/>
            <person name="Susuki M."/>
            <person name="Suzuki K.-i.T."/>
            <person name="Hayashi T."/>
            <person name="Toyoda A."/>
            <person name="Oliveira C."/>
            <person name="Osipova E."/>
            <person name="Leigh N.D."/>
            <person name="Simon A."/>
            <person name="Yun M.H."/>
        </authorList>
    </citation>
    <scope>NUCLEOTIDE SEQUENCE</scope>
    <source>
        <strain evidence="2">20211129_DDA</strain>
        <tissue evidence="2">Liver</tissue>
    </source>
</reference>
<proteinExistence type="predicted"/>
<sequence>MPRDRSRRSGTYGQRFPQGLRGGIGWETRAAKNNVERRHSQLGTAACRARGRGTWTALVCAALEGIETAPDDVERSGRDVALELCAGIVDRGPATGGEVRGETTPVIRLGPLSRGHTHGSRGRGGSREGGSVGHLDAASPDLAMKQVQAILGEGPTVMPQSADDLV</sequence>
<dbReference type="AlphaFoldDB" id="A0AAV7NL35"/>
<comment type="caution">
    <text evidence="2">The sequence shown here is derived from an EMBL/GenBank/DDBJ whole genome shotgun (WGS) entry which is preliminary data.</text>
</comment>
<keyword evidence="3" id="KW-1185">Reference proteome</keyword>
<evidence type="ECO:0000313" key="3">
    <source>
        <dbReference type="Proteomes" id="UP001066276"/>
    </source>
</evidence>
<accession>A0AAV7NL35</accession>
<protein>
    <submittedName>
        <fullName evidence="2">Uncharacterized protein</fullName>
    </submittedName>
</protein>
<feature type="region of interest" description="Disordered" evidence="1">
    <location>
        <begin position="95"/>
        <end position="136"/>
    </location>
</feature>
<evidence type="ECO:0000256" key="1">
    <source>
        <dbReference type="SAM" id="MobiDB-lite"/>
    </source>
</evidence>
<dbReference type="Proteomes" id="UP001066276">
    <property type="component" value="Chromosome 8"/>
</dbReference>
<organism evidence="2 3">
    <name type="scientific">Pleurodeles waltl</name>
    <name type="common">Iberian ribbed newt</name>
    <dbReference type="NCBI Taxonomy" id="8319"/>
    <lineage>
        <taxon>Eukaryota</taxon>
        <taxon>Metazoa</taxon>
        <taxon>Chordata</taxon>
        <taxon>Craniata</taxon>
        <taxon>Vertebrata</taxon>
        <taxon>Euteleostomi</taxon>
        <taxon>Amphibia</taxon>
        <taxon>Batrachia</taxon>
        <taxon>Caudata</taxon>
        <taxon>Salamandroidea</taxon>
        <taxon>Salamandridae</taxon>
        <taxon>Pleurodelinae</taxon>
        <taxon>Pleurodeles</taxon>
    </lineage>
</organism>
<name>A0AAV7NL35_PLEWA</name>
<evidence type="ECO:0000313" key="2">
    <source>
        <dbReference type="EMBL" id="KAJ1115807.1"/>
    </source>
</evidence>